<dbReference type="EMBL" id="JAYKXH010000024">
    <property type="protein sequence ID" value="KAK7123474.1"/>
    <property type="molecule type" value="Genomic_DNA"/>
</dbReference>
<feature type="region of interest" description="Disordered" evidence="1">
    <location>
        <begin position="16"/>
        <end position="47"/>
    </location>
</feature>
<name>A0AAN9GR83_9TELE</name>
<sequence>MKVSLEENSAAGFKSISISSTPDNISKTSSFLSEDSIDEKEEKHTNGKRRKGFFERLWMAYLLCCIRLPDSVESSSPNQSS</sequence>
<dbReference type="Proteomes" id="UP001364617">
    <property type="component" value="Unassembled WGS sequence"/>
</dbReference>
<organism evidence="2 3">
    <name type="scientific">Phoxinus phoxinus</name>
    <name type="common">Eurasian minnow</name>
    <dbReference type="NCBI Taxonomy" id="58324"/>
    <lineage>
        <taxon>Eukaryota</taxon>
        <taxon>Metazoa</taxon>
        <taxon>Chordata</taxon>
        <taxon>Craniata</taxon>
        <taxon>Vertebrata</taxon>
        <taxon>Euteleostomi</taxon>
        <taxon>Actinopterygii</taxon>
        <taxon>Neopterygii</taxon>
        <taxon>Teleostei</taxon>
        <taxon>Ostariophysi</taxon>
        <taxon>Cypriniformes</taxon>
        <taxon>Leuciscidae</taxon>
        <taxon>Phoxininae</taxon>
        <taxon>Phoxinus</taxon>
    </lineage>
</organism>
<evidence type="ECO:0000313" key="3">
    <source>
        <dbReference type="Proteomes" id="UP001364617"/>
    </source>
</evidence>
<evidence type="ECO:0000313" key="2">
    <source>
        <dbReference type="EMBL" id="KAK7123474.1"/>
    </source>
</evidence>
<reference evidence="2 3" key="1">
    <citation type="submission" date="2024-02" db="EMBL/GenBank/DDBJ databases">
        <title>Chromosome-level genome assembly of the Eurasian Minnow (Phoxinus phoxinus).</title>
        <authorList>
            <person name="Oriowo T.O."/>
            <person name="Martin S."/>
            <person name="Stange M."/>
            <person name="Chrysostomakis Y."/>
            <person name="Brown T."/>
            <person name="Winkler S."/>
            <person name="Kukowka S."/>
            <person name="Myers E.W."/>
            <person name="Bohne A."/>
        </authorList>
    </citation>
    <scope>NUCLEOTIDE SEQUENCE [LARGE SCALE GENOMIC DNA]</scope>
    <source>
        <strain evidence="2">ZFMK-TIS-60720</strain>
        <tissue evidence="2">Whole Organism</tissue>
    </source>
</reference>
<protein>
    <submittedName>
        <fullName evidence="2">Uncharacterized protein</fullName>
    </submittedName>
</protein>
<keyword evidence="3" id="KW-1185">Reference proteome</keyword>
<accession>A0AAN9GR83</accession>
<gene>
    <name evidence="2" type="ORF">R3I93_021790</name>
</gene>
<dbReference type="AlphaFoldDB" id="A0AAN9GR83"/>
<evidence type="ECO:0000256" key="1">
    <source>
        <dbReference type="SAM" id="MobiDB-lite"/>
    </source>
</evidence>
<feature type="compositionally biased region" description="Polar residues" evidence="1">
    <location>
        <begin position="16"/>
        <end position="33"/>
    </location>
</feature>
<comment type="caution">
    <text evidence="2">The sequence shown here is derived from an EMBL/GenBank/DDBJ whole genome shotgun (WGS) entry which is preliminary data.</text>
</comment>
<proteinExistence type="predicted"/>